<comment type="caution">
    <text evidence="1">The sequence shown here is derived from an EMBL/GenBank/DDBJ whole genome shotgun (WGS) entry which is preliminary data.</text>
</comment>
<reference evidence="1 2" key="1">
    <citation type="submission" date="2019-07" db="EMBL/GenBank/DDBJ databases">
        <title>Whole genome shotgun sequence of Adhaeribacter aerolatus NBRC 106133.</title>
        <authorList>
            <person name="Hosoyama A."/>
            <person name="Uohara A."/>
            <person name="Ohji S."/>
            <person name="Ichikawa N."/>
        </authorList>
    </citation>
    <scope>NUCLEOTIDE SEQUENCE [LARGE SCALE GENOMIC DNA]</scope>
    <source>
        <strain evidence="1 2">NBRC 106133</strain>
    </source>
</reference>
<name>A0A512B3X0_9BACT</name>
<evidence type="ECO:0000313" key="1">
    <source>
        <dbReference type="EMBL" id="GEO06663.1"/>
    </source>
</evidence>
<gene>
    <name evidence="1" type="ORF">AAE02nite_43270</name>
</gene>
<sequence length="166" mass="19071">MPTRTGEIFRSVHPGIAVGTSFRYNQSPVNQLSQTIKLGYVFHQFVQHSVQLYSELEYKRFIGRRISLAGAAGAGYVHIFSATQVFKRDEDGHYKEKPDWGRPQVMGTFALGAGYLLNQNSERPVEIFTRYQFWVEAPFVRQYVPVLPNTALHLGLNYPLFERKNN</sequence>
<keyword evidence="2" id="KW-1185">Reference proteome</keyword>
<organism evidence="1 2">
    <name type="scientific">Adhaeribacter aerolatus</name>
    <dbReference type="NCBI Taxonomy" id="670289"/>
    <lineage>
        <taxon>Bacteria</taxon>
        <taxon>Pseudomonadati</taxon>
        <taxon>Bacteroidota</taxon>
        <taxon>Cytophagia</taxon>
        <taxon>Cytophagales</taxon>
        <taxon>Hymenobacteraceae</taxon>
        <taxon>Adhaeribacter</taxon>
    </lineage>
</organism>
<evidence type="ECO:0000313" key="2">
    <source>
        <dbReference type="Proteomes" id="UP000321532"/>
    </source>
</evidence>
<dbReference type="Proteomes" id="UP000321532">
    <property type="component" value="Unassembled WGS sequence"/>
</dbReference>
<dbReference type="AlphaFoldDB" id="A0A512B3X0"/>
<evidence type="ECO:0008006" key="3">
    <source>
        <dbReference type="Google" id="ProtNLM"/>
    </source>
</evidence>
<dbReference type="EMBL" id="BJYS01000042">
    <property type="protein sequence ID" value="GEO06663.1"/>
    <property type="molecule type" value="Genomic_DNA"/>
</dbReference>
<accession>A0A512B3X0</accession>
<protein>
    <recommendedName>
        <fullName evidence="3">Outer membrane protein beta-barrel domain-containing protein</fullName>
    </recommendedName>
</protein>
<proteinExistence type="predicted"/>